<dbReference type="InterPro" id="IPR008978">
    <property type="entry name" value="HSP20-like_chaperone"/>
</dbReference>
<name>A0A060SHB7_PYCCI</name>
<dbReference type="PROSITE" id="PS51203">
    <property type="entry name" value="CS"/>
    <property type="match status" value="1"/>
</dbReference>
<dbReference type="STRING" id="5643.A0A060SHB7"/>
<feature type="region of interest" description="Disordered" evidence="5">
    <location>
        <begin position="1"/>
        <end position="26"/>
    </location>
</feature>
<dbReference type="Gene3D" id="2.60.40.790">
    <property type="match status" value="1"/>
</dbReference>
<dbReference type="OrthoDB" id="416217at2759"/>
<dbReference type="Pfam" id="PF04969">
    <property type="entry name" value="CS"/>
    <property type="match status" value="1"/>
</dbReference>
<dbReference type="GO" id="GO:0051082">
    <property type="term" value="F:unfolded protein binding"/>
    <property type="evidence" value="ECO:0007669"/>
    <property type="project" value="TreeGrafter"/>
</dbReference>
<evidence type="ECO:0000313" key="7">
    <source>
        <dbReference type="EMBL" id="CDO71639.1"/>
    </source>
</evidence>
<evidence type="ECO:0000256" key="1">
    <source>
        <dbReference type="ARBA" id="ARBA00004496"/>
    </source>
</evidence>
<comment type="function">
    <text evidence="3">Required for nuclear movement. May interact between microtubules and nuclei and/or may be involved in the generation of force used to move nuclei during interphase.</text>
</comment>
<feature type="domain" description="CS" evidence="6">
    <location>
        <begin position="30"/>
        <end position="136"/>
    </location>
</feature>
<dbReference type="GO" id="GO:0006457">
    <property type="term" value="P:protein folding"/>
    <property type="evidence" value="ECO:0007669"/>
    <property type="project" value="TreeGrafter"/>
</dbReference>
<evidence type="ECO:0000256" key="5">
    <source>
        <dbReference type="SAM" id="MobiDB-lite"/>
    </source>
</evidence>
<dbReference type="InterPro" id="IPR037898">
    <property type="entry name" value="NudC_fam"/>
</dbReference>
<protein>
    <recommendedName>
        <fullName evidence="4">Nuclear movement protein nudC</fullName>
    </recommendedName>
</protein>
<comment type="caution">
    <text evidence="7">The sequence shown here is derived from an EMBL/GenBank/DDBJ whole genome shotgun (WGS) entry which is preliminary data.</text>
</comment>
<keyword evidence="8" id="KW-1185">Reference proteome</keyword>
<dbReference type="EMBL" id="CCBP010000103">
    <property type="protein sequence ID" value="CDO71639.1"/>
    <property type="molecule type" value="Genomic_DNA"/>
</dbReference>
<dbReference type="OMA" id="RQKEMGG"/>
<organism evidence="7 8">
    <name type="scientific">Pycnoporus cinnabarinus</name>
    <name type="common">Cinnabar-red polypore</name>
    <name type="synonym">Trametes cinnabarina</name>
    <dbReference type="NCBI Taxonomy" id="5643"/>
    <lineage>
        <taxon>Eukaryota</taxon>
        <taxon>Fungi</taxon>
        <taxon>Dikarya</taxon>
        <taxon>Basidiomycota</taxon>
        <taxon>Agaricomycotina</taxon>
        <taxon>Agaricomycetes</taxon>
        <taxon>Polyporales</taxon>
        <taxon>Polyporaceae</taxon>
        <taxon>Trametes</taxon>
    </lineage>
</organism>
<dbReference type="GO" id="GO:0005737">
    <property type="term" value="C:cytoplasm"/>
    <property type="evidence" value="ECO:0007669"/>
    <property type="project" value="UniProtKB-SubCell"/>
</dbReference>
<dbReference type="FunFam" id="2.60.40.790:FF:000001">
    <property type="entry name" value="Nuclear migration protein nudC"/>
    <property type="match status" value="1"/>
</dbReference>
<sequence>MSSGDDYDKLSKEEREARDKADREREAAEQAALPYTWTQQLVDVDVTVPVPKGTRARDLNVVIKKKHLTVGLKGKEPILDGELCKEIKVEESTWTLGKQWTAVYMANLSYRGLEDQQSVLIHLEKVNKQQWWENVLTHHPKIDTTKIQPENSKLSDLDGETRGMVEKMMFDNQQKQMGKPTSDELKKMEVGILPDGKTSRSLTPSSQALKKFQEAHPELDFSQAKIS</sequence>
<comment type="subcellular location">
    <subcellularLocation>
        <location evidence="1">Cytoplasm</location>
    </subcellularLocation>
</comment>
<dbReference type="Proteomes" id="UP000029665">
    <property type="component" value="Unassembled WGS sequence"/>
</dbReference>
<evidence type="ECO:0000256" key="2">
    <source>
        <dbReference type="ARBA" id="ARBA00022490"/>
    </source>
</evidence>
<evidence type="ECO:0000256" key="3">
    <source>
        <dbReference type="ARBA" id="ARBA00059400"/>
    </source>
</evidence>
<dbReference type="PANTHER" id="PTHR12356:SF3">
    <property type="entry name" value="NUCLEAR MIGRATION PROTEIN NUDC"/>
    <property type="match status" value="1"/>
</dbReference>
<evidence type="ECO:0000313" key="8">
    <source>
        <dbReference type="Proteomes" id="UP000029665"/>
    </source>
</evidence>
<dbReference type="InterPro" id="IPR007052">
    <property type="entry name" value="CS_dom"/>
</dbReference>
<keyword evidence="2" id="KW-0963">Cytoplasm</keyword>
<dbReference type="HOGENOM" id="CLU_047332_2_0_1"/>
<evidence type="ECO:0000259" key="6">
    <source>
        <dbReference type="PROSITE" id="PS51203"/>
    </source>
</evidence>
<gene>
    <name evidence="7" type="ORF">BN946_scf184911.g110</name>
</gene>
<reference evidence="7" key="1">
    <citation type="submission" date="2014-01" db="EMBL/GenBank/DDBJ databases">
        <title>The genome of the white-rot fungus Pycnoporus cinnabarinus: a basidiomycete model with a versatile arsenal for lignocellulosic biomass breakdown.</title>
        <authorList>
            <person name="Levasseur A."/>
            <person name="Lomascolo A."/>
            <person name="Ruiz-Duenas F.J."/>
            <person name="Uzan E."/>
            <person name="Piumi F."/>
            <person name="Kues U."/>
            <person name="Ram A.F.J."/>
            <person name="Murat C."/>
            <person name="Haon M."/>
            <person name="Benoit I."/>
            <person name="Arfi Y."/>
            <person name="Chevret D."/>
            <person name="Drula E."/>
            <person name="Kwon M.J."/>
            <person name="Gouret P."/>
            <person name="Lesage-Meessen L."/>
            <person name="Lombard V."/>
            <person name="Mariette J."/>
            <person name="Noirot C."/>
            <person name="Park J."/>
            <person name="Patyshakuliyeva A."/>
            <person name="Wieneger R.A.B."/>
            <person name="Wosten H.A.B."/>
            <person name="Martin F."/>
            <person name="Coutinho P.M."/>
            <person name="de Vries R."/>
            <person name="Martinez A.T."/>
            <person name="Klopp C."/>
            <person name="Pontarotti P."/>
            <person name="Henrissat B."/>
            <person name="Record E."/>
        </authorList>
    </citation>
    <scope>NUCLEOTIDE SEQUENCE [LARGE SCALE GENOMIC DNA]</scope>
    <source>
        <strain evidence="7">BRFM137</strain>
    </source>
</reference>
<evidence type="ECO:0000256" key="4">
    <source>
        <dbReference type="ARBA" id="ARBA00068398"/>
    </source>
</evidence>
<dbReference type="SUPFAM" id="SSF49764">
    <property type="entry name" value="HSP20-like chaperones"/>
    <property type="match status" value="1"/>
</dbReference>
<proteinExistence type="predicted"/>
<dbReference type="PANTHER" id="PTHR12356">
    <property type="entry name" value="NUCLEAR MOVEMENT PROTEIN NUDC"/>
    <property type="match status" value="1"/>
</dbReference>
<accession>A0A060SHB7</accession>
<dbReference type="AlphaFoldDB" id="A0A060SHB7"/>